<reference evidence="2 3" key="1">
    <citation type="journal article" date="2018" name="Front. Plant Sci.">
        <title>Red Clover (Trifolium pratense) and Zigzag Clover (T. medium) - A Picture of Genomic Similarities and Differences.</title>
        <authorList>
            <person name="Dluhosova J."/>
            <person name="Istvanek J."/>
            <person name="Nedelnik J."/>
            <person name="Repkova J."/>
        </authorList>
    </citation>
    <scope>NUCLEOTIDE SEQUENCE [LARGE SCALE GENOMIC DNA]</scope>
    <source>
        <strain evidence="3">cv. 10/8</strain>
        <tissue evidence="2">Leaf</tissue>
    </source>
</reference>
<feature type="compositionally biased region" description="Polar residues" evidence="1">
    <location>
        <begin position="35"/>
        <end position="44"/>
    </location>
</feature>
<dbReference type="Proteomes" id="UP000265520">
    <property type="component" value="Unassembled WGS sequence"/>
</dbReference>
<protein>
    <submittedName>
        <fullName evidence="2">Plant/MEB5-like protein</fullName>
    </submittedName>
</protein>
<keyword evidence="3" id="KW-1185">Reference proteome</keyword>
<proteinExistence type="predicted"/>
<evidence type="ECO:0000313" key="2">
    <source>
        <dbReference type="EMBL" id="MCH96006.1"/>
    </source>
</evidence>
<evidence type="ECO:0000313" key="3">
    <source>
        <dbReference type="Proteomes" id="UP000265520"/>
    </source>
</evidence>
<comment type="caution">
    <text evidence="2">The sequence shown here is derived from an EMBL/GenBank/DDBJ whole genome shotgun (WGS) entry which is preliminary data.</text>
</comment>
<dbReference type="EMBL" id="LXQA010031265">
    <property type="protein sequence ID" value="MCH96006.1"/>
    <property type="molecule type" value="Genomic_DNA"/>
</dbReference>
<name>A0A392N8A0_9FABA</name>
<evidence type="ECO:0000256" key="1">
    <source>
        <dbReference type="SAM" id="MobiDB-lite"/>
    </source>
</evidence>
<organism evidence="2 3">
    <name type="scientific">Trifolium medium</name>
    <dbReference type="NCBI Taxonomy" id="97028"/>
    <lineage>
        <taxon>Eukaryota</taxon>
        <taxon>Viridiplantae</taxon>
        <taxon>Streptophyta</taxon>
        <taxon>Embryophyta</taxon>
        <taxon>Tracheophyta</taxon>
        <taxon>Spermatophyta</taxon>
        <taxon>Magnoliopsida</taxon>
        <taxon>eudicotyledons</taxon>
        <taxon>Gunneridae</taxon>
        <taxon>Pentapetalae</taxon>
        <taxon>rosids</taxon>
        <taxon>fabids</taxon>
        <taxon>Fabales</taxon>
        <taxon>Fabaceae</taxon>
        <taxon>Papilionoideae</taxon>
        <taxon>50 kb inversion clade</taxon>
        <taxon>NPAAA clade</taxon>
        <taxon>Hologalegina</taxon>
        <taxon>IRL clade</taxon>
        <taxon>Trifolieae</taxon>
        <taxon>Trifolium</taxon>
    </lineage>
</organism>
<gene>
    <name evidence="2" type="ORF">A2U01_0016989</name>
</gene>
<feature type="region of interest" description="Disordered" evidence="1">
    <location>
        <begin position="1"/>
        <end position="47"/>
    </location>
</feature>
<sequence length="108" mass="12095">MNFLMRSTTHVDRDNNKPSSVSESRVDALPPPSQPLTGSHSLESFLSDDPYAQFGTRVEQFEGEIDGENDLKNDLTVLAKHLDVSQEEGWIAIPFRLILKCGEKICSF</sequence>
<accession>A0A392N8A0</accession>
<dbReference type="AlphaFoldDB" id="A0A392N8A0"/>